<evidence type="ECO:0000256" key="1">
    <source>
        <dbReference type="SAM" id="Phobius"/>
    </source>
</evidence>
<evidence type="ECO:0000313" key="3">
    <source>
        <dbReference type="EMBL" id="RKD91423.1"/>
    </source>
</evidence>
<dbReference type="Pfam" id="PF03625">
    <property type="entry name" value="DUF302"/>
    <property type="match status" value="1"/>
</dbReference>
<comment type="caution">
    <text evidence="3">The sequence shown here is derived from an EMBL/GenBank/DDBJ whole genome shotgun (WGS) entry which is preliminary data.</text>
</comment>
<organism evidence="3 4">
    <name type="scientific">Mangrovibacterium diazotrophicum</name>
    <dbReference type="NCBI Taxonomy" id="1261403"/>
    <lineage>
        <taxon>Bacteria</taxon>
        <taxon>Pseudomonadati</taxon>
        <taxon>Bacteroidota</taxon>
        <taxon>Bacteroidia</taxon>
        <taxon>Marinilabiliales</taxon>
        <taxon>Prolixibacteraceae</taxon>
        <taxon>Mangrovibacterium</taxon>
    </lineage>
</organism>
<reference evidence="3 4" key="1">
    <citation type="submission" date="2018-09" db="EMBL/GenBank/DDBJ databases">
        <title>Genomic Encyclopedia of Archaeal and Bacterial Type Strains, Phase II (KMG-II): from individual species to whole genera.</title>
        <authorList>
            <person name="Goeker M."/>
        </authorList>
    </citation>
    <scope>NUCLEOTIDE SEQUENCE [LARGE SCALE GENOMIC DNA]</scope>
    <source>
        <strain evidence="3 4">DSM 27148</strain>
    </source>
</reference>
<sequence>MFLAGIITGILISLGLVFLLAPKLMFSVSESKYDFATTKALIEKATPENKWSMPHQYDLQATMKKHGFDVKAVTVYSICKPDIAVKILGADDNRHISAMMPCRIAIYEKADGKTYIARMNAGLLAKLLGNEVNAVMGDAETGSEKILEQVIKK</sequence>
<dbReference type="Gene3D" id="3.30.310.70">
    <property type="entry name" value="TT1751-like domain"/>
    <property type="match status" value="1"/>
</dbReference>
<dbReference type="CDD" id="cd14797">
    <property type="entry name" value="DUF302"/>
    <property type="match status" value="1"/>
</dbReference>
<dbReference type="PANTHER" id="PTHR38342:SF1">
    <property type="entry name" value="SLR5037 PROTEIN"/>
    <property type="match status" value="1"/>
</dbReference>
<dbReference type="AlphaFoldDB" id="A0A419W7H5"/>
<accession>A0A419W7H5</accession>
<protein>
    <submittedName>
        <fullName evidence="3">Uncharacterized protein (DUF302 family)</fullName>
    </submittedName>
</protein>
<keyword evidence="1" id="KW-0472">Membrane</keyword>
<feature type="domain" description="DUF302" evidence="2">
    <location>
        <begin position="58"/>
        <end position="120"/>
    </location>
</feature>
<keyword evidence="4" id="KW-1185">Reference proteome</keyword>
<evidence type="ECO:0000259" key="2">
    <source>
        <dbReference type="Pfam" id="PF03625"/>
    </source>
</evidence>
<dbReference type="EMBL" id="RAPN01000001">
    <property type="protein sequence ID" value="RKD91423.1"/>
    <property type="molecule type" value="Genomic_DNA"/>
</dbReference>
<keyword evidence="1" id="KW-0812">Transmembrane</keyword>
<dbReference type="InterPro" id="IPR005180">
    <property type="entry name" value="DUF302"/>
</dbReference>
<dbReference type="Proteomes" id="UP000283387">
    <property type="component" value="Unassembled WGS sequence"/>
</dbReference>
<dbReference type="PANTHER" id="PTHR38342">
    <property type="entry name" value="SLR5037 PROTEIN"/>
    <property type="match status" value="1"/>
</dbReference>
<keyword evidence="1" id="KW-1133">Transmembrane helix</keyword>
<dbReference type="SUPFAM" id="SSF103247">
    <property type="entry name" value="TT1751-like"/>
    <property type="match status" value="1"/>
</dbReference>
<evidence type="ECO:0000313" key="4">
    <source>
        <dbReference type="Proteomes" id="UP000283387"/>
    </source>
</evidence>
<feature type="transmembrane region" description="Helical" evidence="1">
    <location>
        <begin position="6"/>
        <end position="26"/>
    </location>
</feature>
<dbReference type="InterPro" id="IPR035923">
    <property type="entry name" value="TT1751-like_sf"/>
</dbReference>
<proteinExistence type="predicted"/>
<name>A0A419W7H5_9BACT</name>
<gene>
    <name evidence="3" type="ORF">BC643_1776</name>
</gene>